<feature type="domain" description="FAD dependent oxidoreductase" evidence="2">
    <location>
        <begin position="3"/>
        <end position="325"/>
    </location>
</feature>
<dbReference type="Gene3D" id="3.30.9.10">
    <property type="entry name" value="D-Amino Acid Oxidase, subunit A, domain 2"/>
    <property type="match status" value="1"/>
</dbReference>
<proteinExistence type="predicted"/>
<keyword evidence="4" id="KW-1185">Reference proteome</keyword>
<dbReference type="RefSeq" id="WP_378319671.1">
    <property type="nucleotide sequence ID" value="NZ_JBHUHY010000004.1"/>
</dbReference>
<sequence>MLDYIVVGFGLAGLSFVEQLELNNRSFCVFENYSQKSSRVAGGLFNPVILKRFTPAWSAQEQLEKSIPFYRNIETKLQESLVIDLPILRRFNSIEEQNTWFEACDKPILNQFLSTKLLKNSNLALDIPYSYGKVKHTGRIDIKGMLSAYLRYLDQKKCLVNESFEYNELIINEDFVAYNGLKAKNIIFTEGFGIKNNPLFNYLPVVGNKGEYIIIKSEALQLEEAVKSSVFIIPLGDNHYKIGATYNHDDKSPEITNTARKEIQKKLERFLKVDYEVVGQVAGIRPTVRDRRPLAGTHPDYQNVHILNGLGSRGILIGPTTAEHLYNHIEHNISLSKECDIERFEKLR</sequence>
<dbReference type="InterPro" id="IPR036188">
    <property type="entry name" value="FAD/NAD-bd_sf"/>
</dbReference>
<dbReference type="Gene3D" id="3.50.50.60">
    <property type="entry name" value="FAD/NAD(P)-binding domain"/>
    <property type="match status" value="1"/>
</dbReference>
<evidence type="ECO:0000256" key="1">
    <source>
        <dbReference type="ARBA" id="ARBA00023002"/>
    </source>
</evidence>
<dbReference type="EC" id="1.-.-.-" evidence="3"/>
<dbReference type="Proteomes" id="UP001597344">
    <property type="component" value="Unassembled WGS sequence"/>
</dbReference>
<dbReference type="PANTHER" id="PTHR13847:SF289">
    <property type="entry name" value="GLYCINE OXIDASE"/>
    <property type="match status" value="1"/>
</dbReference>
<evidence type="ECO:0000259" key="2">
    <source>
        <dbReference type="Pfam" id="PF01266"/>
    </source>
</evidence>
<accession>A0ABW5AX76</accession>
<name>A0ABW5AX76_9FLAO</name>
<dbReference type="SUPFAM" id="SSF51971">
    <property type="entry name" value="Nucleotide-binding domain"/>
    <property type="match status" value="1"/>
</dbReference>
<organism evidence="3 4">
    <name type="scientific">Aquimarina celericrescens</name>
    <dbReference type="NCBI Taxonomy" id="1964542"/>
    <lineage>
        <taxon>Bacteria</taxon>
        <taxon>Pseudomonadati</taxon>
        <taxon>Bacteroidota</taxon>
        <taxon>Flavobacteriia</taxon>
        <taxon>Flavobacteriales</taxon>
        <taxon>Flavobacteriaceae</taxon>
        <taxon>Aquimarina</taxon>
    </lineage>
</organism>
<evidence type="ECO:0000313" key="4">
    <source>
        <dbReference type="Proteomes" id="UP001597344"/>
    </source>
</evidence>
<comment type="caution">
    <text evidence="3">The sequence shown here is derived from an EMBL/GenBank/DDBJ whole genome shotgun (WGS) entry which is preliminary data.</text>
</comment>
<evidence type="ECO:0000313" key="3">
    <source>
        <dbReference type="EMBL" id="MFD2186682.1"/>
    </source>
</evidence>
<dbReference type="InterPro" id="IPR006076">
    <property type="entry name" value="FAD-dep_OxRdtase"/>
</dbReference>
<dbReference type="Pfam" id="PF01266">
    <property type="entry name" value="DAO"/>
    <property type="match status" value="1"/>
</dbReference>
<reference evidence="4" key="1">
    <citation type="journal article" date="2019" name="Int. J. Syst. Evol. Microbiol.">
        <title>The Global Catalogue of Microorganisms (GCM) 10K type strain sequencing project: providing services to taxonomists for standard genome sequencing and annotation.</title>
        <authorList>
            <consortium name="The Broad Institute Genomics Platform"/>
            <consortium name="The Broad Institute Genome Sequencing Center for Infectious Disease"/>
            <person name="Wu L."/>
            <person name="Ma J."/>
        </authorList>
    </citation>
    <scope>NUCLEOTIDE SEQUENCE [LARGE SCALE GENOMIC DNA]</scope>
    <source>
        <strain evidence="4">DT92</strain>
    </source>
</reference>
<dbReference type="SUPFAM" id="SSF54373">
    <property type="entry name" value="FAD-linked reductases, C-terminal domain"/>
    <property type="match status" value="1"/>
</dbReference>
<gene>
    <name evidence="3" type="ORF">ACFSJT_07750</name>
</gene>
<dbReference type="EMBL" id="JBHUHY010000004">
    <property type="protein sequence ID" value="MFD2186682.1"/>
    <property type="molecule type" value="Genomic_DNA"/>
</dbReference>
<keyword evidence="1 3" id="KW-0560">Oxidoreductase</keyword>
<dbReference type="GO" id="GO:0016491">
    <property type="term" value="F:oxidoreductase activity"/>
    <property type="evidence" value="ECO:0007669"/>
    <property type="project" value="UniProtKB-KW"/>
</dbReference>
<protein>
    <submittedName>
        <fullName evidence="3">NAD(P)/FAD-dependent oxidoreductase</fullName>
        <ecNumber evidence="3">1.-.-.-</ecNumber>
    </submittedName>
</protein>
<dbReference type="PANTHER" id="PTHR13847">
    <property type="entry name" value="SARCOSINE DEHYDROGENASE-RELATED"/>
    <property type="match status" value="1"/>
</dbReference>